<dbReference type="EC" id="3.1.3.48" evidence="2"/>
<keyword evidence="6" id="KW-1185">Reference proteome</keyword>
<dbReference type="PANTHER" id="PTHR39181:SF1">
    <property type="entry name" value="TYROSINE-PROTEIN PHOSPHATASE YWQE"/>
    <property type="match status" value="1"/>
</dbReference>
<protein>
    <recommendedName>
        <fullName evidence="2">protein-tyrosine-phosphatase</fullName>
        <ecNumber evidence="2">3.1.3.48</ecNumber>
    </recommendedName>
</protein>
<evidence type="ECO:0000313" key="5">
    <source>
        <dbReference type="EMBL" id="GAA4448450.1"/>
    </source>
</evidence>
<dbReference type="InterPro" id="IPR016195">
    <property type="entry name" value="Pol/histidinol_Pase-like"/>
</dbReference>
<evidence type="ECO:0000313" key="6">
    <source>
        <dbReference type="Proteomes" id="UP001501410"/>
    </source>
</evidence>
<reference evidence="6" key="1">
    <citation type="journal article" date="2019" name="Int. J. Syst. Evol. Microbiol.">
        <title>The Global Catalogue of Microorganisms (GCM) 10K type strain sequencing project: providing services to taxonomists for standard genome sequencing and annotation.</title>
        <authorList>
            <consortium name="The Broad Institute Genomics Platform"/>
            <consortium name="The Broad Institute Genome Sequencing Center for Infectious Disease"/>
            <person name="Wu L."/>
            <person name="Ma J."/>
        </authorList>
    </citation>
    <scope>NUCLEOTIDE SEQUENCE [LARGE SCALE GENOMIC DNA]</scope>
    <source>
        <strain evidence="6">JCM 31921</strain>
    </source>
</reference>
<dbReference type="Pfam" id="PF19567">
    <property type="entry name" value="CpsB_CapC"/>
    <property type="match status" value="1"/>
</dbReference>
<sequence>MFSFFKKKKGPEPQIIPTYHVADLSFLGGDMHSHLVPGIDDGSQSLEDSVHFIRSLREMGIRDFITTPHIHGEMYDNDTVKVQRTFEPLREYLKLHHPDMRIQTSAEYFLDSYFLSDVLPKGLMPFGDNQVLVEVSMAGWNRQFNEIIFAVQANGYKPILAHPERYIYETDIQVFENLKNKGVSLQLNLLSIIGYYGRSIKINADKMLEAGLYDYCGTDLHHQRHLDRIRMLPTEHQETLWRLSEYGFRNRELFRHL</sequence>
<dbReference type="Proteomes" id="UP001501410">
    <property type="component" value="Unassembled WGS sequence"/>
</dbReference>
<comment type="caution">
    <text evidence="5">The sequence shown here is derived from an EMBL/GenBank/DDBJ whole genome shotgun (WGS) entry which is preliminary data.</text>
</comment>
<comment type="catalytic activity">
    <reaction evidence="4">
        <text>O-phospho-L-tyrosyl-[protein] + H2O = L-tyrosyl-[protein] + phosphate</text>
        <dbReference type="Rhea" id="RHEA:10684"/>
        <dbReference type="Rhea" id="RHEA-COMP:10136"/>
        <dbReference type="Rhea" id="RHEA-COMP:20101"/>
        <dbReference type="ChEBI" id="CHEBI:15377"/>
        <dbReference type="ChEBI" id="CHEBI:43474"/>
        <dbReference type="ChEBI" id="CHEBI:46858"/>
        <dbReference type="ChEBI" id="CHEBI:61978"/>
        <dbReference type="EC" id="3.1.3.48"/>
    </reaction>
</comment>
<dbReference type="PANTHER" id="PTHR39181">
    <property type="entry name" value="TYROSINE-PROTEIN PHOSPHATASE YWQE"/>
    <property type="match status" value="1"/>
</dbReference>
<organism evidence="5 6">
    <name type="scientific">Rurimicrobium arvi</name>
    <dbReference type="NCBI Taxonomy" id="2049916"/>
    <lineage>
        <taxon>Bacteria</taxon>
        <taxon>Pseudomonadati</taxon>
        <taxon>Bacteroidota</taxon>
        <taxon>Chitinophagia</taxon>
        <taxon>Chitinophagales</taxon>
        <taxon>Chitinophagaceae</taxon>
        <taxon>Rurimicrobium</taxon>
    </lineage>
</organism>
<proteinExistence type="inferred from homology"/>
<name>A0ABP8MDB3_9BACT</name>
<dbReference type="Gene3D" id="3.20.20.140">
    <property type="entry name" value="Metal-dependent hydrolases"/>
    <property type="match status" value="1"/>
</dbReference>
<dbReference type="RefSeq" id="WP_344821593.1">
    <property type="nucleotide sequence ID" value="NZ_BAABEZ010000001.1"/>
</dbReference>
<evidence type="ECO:0000256" key="2">
    <source>
        <dbReference type="ARBA" id="ARBA00013064"/>
    </source>
</evidence>
<evidence type="ECO:0000256" key="1">
    <source>
        <dbReference type="ARBA" id="ARBA00005750"/>
    </source>
</evidence>
<evidence type="ECO:0000256" key="4">
    <source>
        <dbReference type="ARBA" id="ARBA00051722"/>
    </source>
</evidence>
<dbReference type="EMBL" id="BAABEZ010000001">
    <property type="protein sequence ID" value="GAA4448450.1"/>
    <property type="molecule type" value="Genomic_DNA"/>
</dbReference>
<accession>A0ABP8MDB3</accession>
<gene>
    <name evidence="5" type="ORF">GCM10023092_01020</name>
</gene>
<dbReference type="SUPFAM" id="SSF89550">
    <property type="entry name" value="PHP domain-like"/>
    <property type="match status" value="1"/>
</dbReference>
<keyword evidence="3" id="KW-0378">Hydrolase</keyword>
<evidence type="ECO:0000256" key="3">
    <source>
        <dbReference type="ARBA" id="ARBA00022801"/>
    </source>
</evidence>
<dbReference type="InterPro" id="IPR016667">
    <property type="entry name" value="Caps_polysacc_synth_CpsB/CapC"/>
</dbReference>
<comment type="similarity">
    <text evidence="1">Belongs to the metallo-dependent hydrolases superfamily. CpsB/CapC family.</text>
</comment>